<proteinExistence type="predicted"/>
<accession>A0A1G2I642</accession>
<gene>
    <name evidence="1" type="ORF">A2904_01140</name>
</gene>
<dbReference type="EMBL" id="MHOX01000031">
    <property type="protein sequence ID" value="OGZ70253.1"/>
    <property type="molecule type" value="Genomic_DNA"/>
</dbReference>
<name>A0A1G2I642_9BACT</name>
<comment type="caution">
    <text evidence="1">The sequence shown here is derived from an EMBL/GenBank/DDBJ whole genome shotgun (WGS) entry which is preliminary data.</text>
</comment>
<evidence type="ECO:0000313" key="2">
    <source>
        <dbReference type="Proteomes" id="UP000176308"/>
    </source>
</evidence>
<reference evidence="1 2" key="1">
    <citation type="journal article" date="2016" name="Nat. Commun.">
        <title>Thousands of microbial genomes shed light on interconnected biogeochemical processes in an aquifer system.</title>
        <authorList>
            <person name="Anantharaman K."/>
            <person name="Brown C.T."/>
            <person name="Hug L.A."/>
            <person name="Sharon I."/>
            <person name="Castelle C.J."/>
            <person name="Probst A.J."/>
            <person name="Thomas B.C."/>
            <person name="Singh A."/>
            <person name="Wilkins M.J."/>
            <person name="Karaoz U."/>
            <person name="Brodie E.L."/>
            <person name="Williams K.H."/>
            <person name="Hubbard S.S."/>
            <person name="Banfield J.F."/>
        </authorList>
    </citation>
    <scope>NUCLEOTIDE SEQUENCE [LARGE SCALE GENOMIC DNA]</scope>
</reference>
<organism evidence="1 2">
    <name type="scientific">Candidatus Staskawiczbacteria bacterium RIFCSPLOWO2_01_FULL_33_9</name>
    <dbReference type="NCBI Taxonomy" id="1802211"/>
    <lineage>
        <taxon>Bacteria</taxon>
        <taxon>Candidatus Staskawicziibacteriota</taxon>
    </lineage>
</organism>
<evidence type="ECO:0008006" key="3">
    <source>
        <dbReference type="Google" id="ProtNLM"/>
    </source>
</evidence>
<evidence type="ECO:0000313" key="1">
    <source>
        <dbReference type="EMBL" id="OGZ70253.1"/>
    </source>
</evidence>
<sequence length="129" mass="14809">MPNYNLNLITARRSYSVNEISALLGISRKTCGRWIKYEGLKMVEENTSPLLIIGADLIHFIKKKREKRKIPLKENEFLCFKCHKAVRAKTGSEREIKTGKRIGKDNREQMKKTGACEICNTKLNKLLGV</sequence>
<protein>
    <recommendedName>
        <fullName evidence="3">Helix-turn-helix domain-containing protein</fullName>
    </recommendedName>
</protein>
<dbReference type="AlphaFoldDB" id="A0A1G2I642"/>
<dbReference type="Proteomes" id="UP000176308">
    <property type="component" value="Unassembled WGS sequence"/>
</dbReference>